<dbReference type="InterPro" id="IPR029063">
    <property type="entry name" value="SAM-dependent_MTases_sf"/>
</dbReference>
<dbReference type="Pfam" id="PF13489">
    <property type="entry name" value="Methyltransf_23"/>
    <property type="match status" value="1"/>
</dbReference>
<dbReference type="SUPFAM" id="SSF53335">
    <property type="entry name" value="S-adenosyl-L-methionine-dependent methyltransferases"/>
    <property type="match status" value="1"/>
</dbReference>
<accession>A0A370KX66</accession>
<name>A0A370KX66_9HYPH</name>
<dbReference type="Gene3D" id="3.40.50.720">
    <property type="entry name" value="NAD(P)-binding Rossmann-like Domain"/>
    <property type="match status" value="1"/>
</dbReference>
<gene>
    <name evidence="1" type="ORF">B5K06_00400</name>
</gene>
<reference evidence="1 2" key="1">
    <citation type="submission" date="2017-03" db="EMBL/GenBank/DDBJ databases">
        <title>Genome analysis of Rhizobial strains effectives or ineffectives for nitrogen fixation isolated from bean seeds.</title>
        <authorList>
            <person name="Peralta H."/>
            <person name="Aguilar-Vera A."/>
            <person name="Mora Y."/>
            <person name="Vargas-Lagunas C."/>
            <person name="Girard L."/>
            <person name="Mora J."/>
        </authorList>
    </citation>
    <scope>NUCLEOTIDE SEQUENCE [LARGE SCALE GENOMIC DNA]</scope>
    <source>
        <strain evidence="1 2">CCGM3</strain>
    </source>
</reference>
<proteinExistence type="predicted"/>
<organism evidence="1 2">
    <name type="scientific">Rhizobium grahamii</name>
    <dbReference type="NCBI Taxonomy" id="1120045"/>
    <lineage>
        <taxon>Bacteria</taxon>
        <taxon>Pseudomonadati</taxon>
        <taxon>Pseudomonadota</taxon>
        <taxon>Alphaproteobacteria</taxon>
        <taxon>Hyphomicrobiales</taxon>
        <taxon>Rhizobiaceae</taxon>
        <taxon>Rhizobium/Agrobacterium group</taxon>
        <taxon>Rhizobium</taxon>
    </lineage>
</organism>
<evidence type="ECO:0000313" key="1">
    <source>
        <dbReference type="EMBL" id="RDJ17038.1"/>
    </source>
</evidence>
<dbReference type="Gene3D" id="3.40.50.150">
    <property type="entry name" value="Vaccinia Virus protein VP39"/>
    <property type="match status" value="1"/>
</dbReference>
<dbReference type="AlphaFoldDB" id="A0A370KX66"/>
<keyword evidence="1" id="KW-0489">Methyltransferase</keyword>
<keyword evidence="1" id="KW-0808">Transferase</keyword>
<dbReference type="EMBL" id="NAAC01000001">
    <property type="protein sequence ID" value="RDJ17038.1"/>
    <property type="molecule type" value="Genomic_DNA"/>
</dbReference>
<dbReference type="Proteomes" id="UP000254939">
    <property type="component" value="Unassembled WGS sequence"/>
</dbReference>
<protein>
    <submittedName>
        <fullName evidence="1">Methyltransferase</fullName>
    </submittedName>
</protein>
<dbReference type="OrthoDB" id="9815644at2"/>
<dbReference type="GO" id="GO:0032259">
    <property type="term" value="P:methylation"/>
    <property type="evidence" value="ECO:0007669"/>
    <property type="project" value="UniProtKB-KW"/>
</dbReference>
<evidence type="ECO:0000313" key="2">
    <source>
        <dbReference type="Proteomes" id="UP000254939"/>
    </source>
</evidence>
<comment type="caution">
    <text evidence="1">The sequence shown here is derived from an EMBL/GenBank/DDBJ whole genome shotgun (WGS) entry which is preliminary data.</text>
</comment>
<dbReference type="GO" id="GO:0008168">
    <property type="term" value="F:methyltransferase activity"/>
    <property type="evidence" value="ECO:0007669"/>
    <property type="project" value="UniProtKB-KW"/>
</dbReference>
<sequence>MYDTLEDALASPKGDICLVEDLRTGLVCNAAFQPDLMVYDTSYQNEQGLSPMFRRHLEEVASIITANMGEKNLVEVGCGKGLFLEMLEQRGVEITGFDPAYEGTNRRIRQEYFQPGSGIESDGLILRHVLEHIPDPVAFLGQLTEANGGRGYIYIEVPCFDWICEQRAWFDVFYEHVNYFRLSDFHRMFGTVIASGRIFGGQYLYVVADLATLRQPTIDEDDRVKMPADFVEKLESISPGETQTAVVWGGASKGVIFSLLRQRKDRPVTAVIDINPSKQGKFLPLTGLKVQSPNEVLPGLPPGSDIYVMNRNYSEEIKKMSNNAYNYVEVDRG</sequence>